<dbReference type="InterPro" id="IPR000999">
    <property type="entry name" value="RNase_III_dom"/>
</dbReference>
<sequence length="174" mass="19270">MDTQLLLEVMTHKNAKMETRLELLKDAVLEIAVVECYYRKRPDASLKDFRRFTSQILSNNALGSFLFSLGFDDAIFVSDPDFKMSLKNGAARANQFKPSKETGWDGLNLDKVFGDALEALIGAVFVDGEFAMEPVQEILRQILVPFIDRSGLECLTFASCSAAMTSSTAALPTE</sequence>
<dbReference type="EMBL" id="JAAAID010001460">
    <property type="protein sequence ID" value="KAG0009924.1"/>
    <property type="molecule type" value="Genomic_DNA"/>
</dbReference>
<accession>A0A9P6MQC9</accession>
<dbReference type="OrthoDB" id="416741at2759"/>
<name>A0A9P6MQC9_9FUNG</name>
<evidence type="ECO:0000259" key="2">
    <source>
        <dbReference type="PROSITE" id="PS50142"/>
    </source>
</evidence>
<comment type="caution">
    <text evidence="3">The sequence shown here is derived from an EMBL/GenBank/DDBJ whole genome shotgun (WGS) entry which is preliminary data.</text>
</comment>
<dbReference type="GO" id="GO:0005634">
    <property type="term" value="C:nucleus"/>
    <property type="evidence" value="ECO:0007669"/>
    <property type="project" value="TreeGrafter"/>
</dbReference>
<feature type="non-terminal residue" evidence="3">
    <location>
        <position position="174"/>
    </location>
</feature>
<dbReference type="CDD" id="cd00593">
    <property type="entry name" value="RIBOc"/>
    <property type="match status" value="1"/>
</dbReference>
<dbReference type="GO" id="GO:0005737">
    <property type="term" value="C:cytoplasm"/>
    <property type="evidence" value="ECO:0007669"/>
    <property type="project" value="TreeGrafter"/>
</dbReference>
<dbReference type="SMART" id="SM00535">
    <property type="entry name" value="RIBOc"/>
    <property type="match status" value="1"/>
</dbReference>
<dbReference type="GO" id="GO:0003723">
    <property type="term" value="F:RNA binding"/>
    <property type="evidence" value="ECO:0007669"/>
    <property type="project" value="TreeGrafter"/>
</dbReference>
<dbReference type="AlphaFoldDB" id="A0A9P6MQC9"/>
<gene>
    <name evidence="3" type="primary">DICER1_1</name>
    <name evidence="3" type="ORF">BGZ80_001936</name>
</gene>
<evidence type="ECO:0000313" key="3">
    <source>
        <dbReference type="EMBL" id="KAG0009924.1"/>
    </source>
</evidence>
<keyword evidence="1" id="KW-0378">Hydrolase</keyword>
<keyword evidence="4" id="KW-1185">Reference proteome</keyword>
<dbReference type="SUPFAM" id="SSF69065">
    <property type="entry name" value="RNase III domain-like"/>
    <property type="match status" value="1"/>
</dbReference>
<protein>
    <submittedName>
        <fullName evidence="3">Endoribonuclease Dicer</fullName>
    </submittedName>
</protein>
<dbReference type="GO" id="GO:0004525">
    <property type="term" value="F:ribonuclease III activity"/>
    <property type="evidence" value="ECO:0007669"/>
    <property type="project" value="InterPro"/>
</dbReference>
<dbReference type="Pfam" id="PF00636">
    <property type="entry name" value="Ribonuclease_3"/>
    <property type="match status" value="1"/>
</dbReference>
<dbReference type="InterPro" id="IPR036389">
    <property type="entry name" value="RNase_III_sf"/>
</dbReference>
<dbReference type="PANTHER" id="PTHR14950:SF37">
    <property type="entry name" value="ENDORIBONUCLEASE DICER"/>
    <property type="match status" value="1"/>
</dbReference>
<dbReference type="Gene3D" id="1.10.1520.10">
    <property type="entry name" value="Ribonuclease III domain"/>
    <property type="match status" value="1"/>
</dbReference>
<evidence type="ECO:0000256" key="1">
    <source>
        <dbReference type="ARBA" id="ARBA00022801"/>
    </source>
</evidence>
<organism evidence="3 4">
    <name type="scientific">Entomortierella chlamydospora</name>
    <dbReference type="NCBI Taxonomy" id="101097"/>
    <lineage>
        <taxon>Eukaryota</taxon>
        <taxon>Fungi</taxon>
        <taxon>Fungi incertae sedis</taxon>
        <taxon>Mucoromycota</taxon>
        <taxon>Mortierellomycotina</taxon>
        <taxon>Mortierellomycetes</taxon>
        <taxon>Mortierellales</taxon>
        <taxon>Mortierellaceae</taxon>
        <taxon>Entomortierella</taxon>
    </lineage>
</organism>
<dbReference type="PROSITE" id="PS50142">
    <property type="entry name" value="RNASE_3_2"/>
    <property type="match status" value="1"/>
</dbReference>
<evidence type="ECO:0000313" key="4">
    <source>
        <dbReference type="Proteomes" id="UP000703661"/>
    </source>
</evidence>
<reference evidence="3" key="1">
    <citation type="journal article" date="2020" name="Fungal Divers.">
        <title>Resolving the Mortierellaceae phylogeny through synthesis of multi-gene phylogenetics and phylogenomics.</title>
        <authorList>
            <person name="Vandepol N."/>
            <person name="Liber J."/>
            <person name="Desiro A."/>
            <person name="Na H."/>
            <person name="Kennedy M."/>
            <person name="Barry K."/>
            <person name="Grigoriev I.V."/>
            <person name="Miller A.N."/>
            <person name="O'Donnell K."/>
            <person name="Stajich J.E."/>
            <person name="Bonito G."/>
        </authorList>
    </citation>
    <scope>NUCLEOTIDE SEQUENCE</scope>
    <source>
        <strain evidence="3">NRRL 2769</strain>
    </source>
</reference>
<dbReference type="GO" id="GO:0030422">
    <property type="term" value="P:siRNA processing"/>
    <property type="evidence" value="ECO:0007669"/>
    <property type="project" value="TreeGrafter"/>
</dbReference>
<dbReference type="PANTHER" id="PTHR14950">
    <property type="entry name" value="DICER-RELATED"/>
    <property type="match status" value="1"/>
</dbReference>
<proteinExistence type="predicted"/>
<feature type="domain" description="RNase III" evidence="2">
    <location>
        <begin position="1"/>
        <end position="129"/>
    </location>
</feature>
<dbReference type="Proteomes" id="UP000703661">
    <property type="component" value="Unassembled WGS sequence"/>
</dbReference>